<organism evidence="1 2">
    <name type="scientific">Nosema bombycis (strain CQ1 / CVCC 102059)</name>
    <name type="common">Microsporidian parasite</name>
    <name type="synonym">Pebrine of silkworm</name>
    <dbReference type="NCBI Taxonomy" id="578461"/>
    <lineage>
        <taxon>Eukaryota</taxon>
        <taxon>Fungi</taxon>
        <taxon>Fungi incertae sedis</taxon>
        <taxon>Microsporidia</taxon>
        <taxon>Nosematidae</taxon>
        <taxon>Nosema</taxon>
    </lineage>
</organism>
<dbReference type="Proteomes" id="UP000016927">
    <property type="component" value="Unassembled WGS sequence"/>
</dbReference>
<evidence type="ECO:0000313" key="1">
    <source>
        <dbReference type="EMBL" id="EOB12328.1"/>
    </source>
</evidence>
<sequence length="51" mass="6076">MWALERFMVLYSSKSQLKINTNSKKMCLKKCLKLLELGFLIKKTRDIKKII</sequence>
<protein>
    <submittedName>
        <fullName evidence="1">Uncharacterized protein</fullName>
    </submittedName>
</protein>
<dbReference type="VEuPathDB" id="MicrosporidiaDB:NBO_463g0007"/>
<evidence type="ECO:0000313" key="2">
    <source>
        <dbReference type="Proteomes" id="UP000016927"/>
    </source>
</evidence>
<dbReference type="HOGENOM" id="CLU_3106994_0_0_1"/>
<keyword evidence="2" id="KW-1185">Reference proteome</keyword>
<gene>
    <name evidence="1" type="ORF">NBO_463g0007</name>
</gene>
<name>R0MHR7_NOSB1</name>
<dbReference type="AlphaFoldDB" id="R0MHR7"/>
<accession>R0MHR7</accession>
<dbReference type="EMBL" id="KB909371">
    <property type="protein sequence ID" value="EOB12328.1"/>
    <property type="molecule type" value="Genomic_DNA"/>
</dbReference>
<reference evidence="1 2" key="1">
    <citation type="journal article" date="2013" name="BMC Genomics">
        <title>Comparative genomics of parasitic silkworm microsporidia reveal an association between genome expansion and host adaptation.</title>
        <authorList>
            <person name="Pan G."/>
            <person name="Xu J."/>
            <person name="Li T."/>
            <person name="Xia Q."/>
            <person name="Liu S.L."/>
            <person name="Zhang G."/>
            <person name="Li S."/>
            <person name="Li C."/>
            <person name="Liu H."/>
            <person name="Yang L."/>
            <person name="Liu T."/>
            <person name="Zhang X."/>
            <person name="Wu Z."/>
            <person name="Fan W."/>
            <person name="Dang X."/>
            <person name="Xiang H."/>
            <person name="Tao M."/>
            <person name="Li Y."/>
            <person name="Hu J."/>
            <person name="Li Z."/>
            <person name="Lin L."/>
            <person name="Luo J."/>
            <person name="Geng L."/>
            <person name="Wang L."/>
            <person name="Long M."/>
            <person name="Wan Y."/>
            <person name="He N."/>
            <person name="Zhang Z."/>
            <person name="Lu C."/>
            <person name="Keeling P.J."/>
            <person name="Wang J."/>
            <person name="Xiang Z."/>
            <person name="Zhou Z."/>
        </authorList>
    </citation>
    <scope>NUCLEOTIDE SEQUENCE [LARGE SCALE GENOMIC DNA]</scope>
    <source>
        <strain evidence="2">CQ1 / CVCC 102059</strain>
    </source>
</reference>
<proteinExistence type="predicted"/>